<organism evidence="2 3">
    <name type="scientific">Heterorhabditis bacteriophora</name>
    <name type="common">Entomopathogenic nematode worm</name>
    <dbReference type="NCBI Taxonomy" id="37862"/>
    <lineage>
        <taxon>Eukaryota</taxon>
        <taxon>Metazoa</taxon>
        <taxon>Ecdysozoa</taxon>
        <taxon>Nematoda</taxon>
        <taxon>Chromadorea</taxon>
        <taxon>Rhabditida</taxon>
        <taxon>Rhabditina</taxon>
        <taxon>Rhabditomorpha</taxon>
        <taxon>Strongyloidea</taxon>
        <taxon>Heterorhabditidae</taxon>
        <taxon>Heterorhabditis</taxon>
    </lineage>
</organism>
<dbReference type="AlphaFoldDB" id="A0A1I7X7C6"/>
<dbReference type="Proteomes" id="UP000095283">
    <property type="component" value="Unplaced"/>
</dbReference>
<feature type="coiled-coil region" evidence="1">
    <location>
        <begin position="290"/>
        <end position="359"/>
    </location>
</feature>
<evidence type="ECO:0000313" key="2">
    <source>
        <dbReference type="Proteomes" id="UP000095283"/>
    </source>
</evidence>
<proteinExistence type="predicted"/>
<reference evidence="3" key="1">
    <citation type="submission" date="2016-11" db="UniProtKB">
        <authorList>
            <consortium name="WormBaseParasite"/>
        </authorList>
    </citation>
    <scope>IDENTIFICATION</scope>
</reference>
<keyword evidence="2" id="KW-1185">Reference proteome</keyword>
<evidence type="ECO:0000313" key="3">
    <source>
        <dbReference type="WBParaSite" id="Hba_13295"/>
    </source>
</evidence>
<evidence type="ECO:0000256" key="1">
    <source>
        <dbReference type="SAM" id="Coils"/>
    </source>
</evidence>
<name>A0A1I7X7C6_HETBA</name>
<sequence length="492" mass="56947">MEQFDRVSEKMDSSFKHIREMLKTSTYGSNSRVYRYSAYVTSQWLYEESAVRWFVQLDNFSLFLFTSIIHINSVISILQKSMNYLNDTLNSISLRDSSLESLQLPITKGDSGRRFQPAMYSVLGSLRNASGKNAKEVHLSRIIPPDELATRKQLVRAHNRMIDRLFKLKHVVLKAKERLCTDSGKLIYLRELAWSFEAELRKRCADALSWIVKPISQDEFILFVKQHQRRIMMDTEEMIALMKSLMYRIHKKSISTIENSDDTKRLSRAIRVDTKSLNESVDCDVWNASARTMRVGLNALRQEAEELNRSFEEKNKHLEQSNYPTYRTRESIAVQIQQYDKANKERKSLLDELDNIEKKVEDEDEFQPDSAPTPRRLGVEPLDLSLLEIDVDVNEDVQVPSSEPMPRVSDLSEVPIESRITEDIRSISEAEMEIDRFEPIISEDIKPTLGETAMDGVTEISQSKRVEVESPKQSIIKPDINLVFDDVMIVSY</sequence>
<protein>
    <submittedName>
        <fullName evidence="3">AH domain-containing protein</fullName>
    </submittedName>
</protein>
<dbReference type="WBParaSite" id="Hba_13295">
    <property type="protein sequence ID" value="Hba_13295"/>
    <property type="gene ID" value="Hba_13295"/>
</dbReference>
<keyword evidence="1" id="KW-0175">Coiled coil</keyword>
<accession>A0A1I7X7C6</accession>